<dbReference type="OrthoDB" id="411823at2759"/>
<accession>A0A4C1WAN3</accession>
<organism evidence="1 2">
    <name type="scientific">Eumeta variegata</name>
    <name type="common">Bagworm moth</name>
    <name type="synonym">Eumeta japonica</name>
    <dbReference type="NCBI Taxonomy" id="151549"/>
    <lineage>
        <taxon>Eukaryota</taxon>
        <taxon>Metazoa</taxon>
        <taxon>Ecdysozoa</taxon>
        <taxon>Arthropoda</taxon>
        <taxon>Hexapoda</taxon>
        <taxon>Insecta</taxon>
        <taxon>Pterygota</taxon>
        <taxon>Neoptera</taxon>
        <taxon>Endopterygota</taxon>
        <taxon>Lepidoptera</taxon>
        <taxon>Glossata</taxon>
        <taxon>Ditrysia</taxon>
        <taxon>Tineoidea</taxon>
        <taxon>Psychidae</taxon>
        <taxon>Oiketicinae</taxon>
        <taxon>Eumeta</taxon>
    </lineage>
</organism>
<dbReference type="AlphaFoldDB" id="A0A4C1WAN3"/>
<proteinExistence type="predicted"/>
<evidence type="ECO:0000313" key="2">
    <source>
        <dbReference type="Proteomes" id="UP000299102"/>
    </source>
</evidence>
<reference evidence="1 2" key="1">
    <citation type="journal article" date="2019" name="Commun. Biol.">
        <title>The bagworm genome reveals a unique fibroin gene that provides high tensile strength.</title>
        <authorList>
            <person name="Kono N."/>
            <person name="Nakamura H."/>
            <person name="Ohtoshi R."/>
            <person name="Tomita M."/>
            <person name="Numata K."/>
            <person name="Arakawa K."/>
        </authorList>
    </citation>
    <scope>NUCLEOTIDE SEQUENCE [LARGE SCALE GENOMIC DNA]</scope>
</reference>
<sequence length="158" mass="18053">MGHGGFAQYLHRLKLKNAPHCACAPENAQDLLRVLKECPIFLKERAKTEAGTGVEITKWLQIIVKSSFERIKDQPVNTNEGEDGYHCNNQQIDPATGVKTNKKVSAMQFHRIMTKNEWLREQMILATKNNIVNGIYDIIQEITPEEEKIYMPIVSIDM</sequence>
<comment type="caution">
    <text evidence="1">The sequence shown here is derived from an EMBL/GenBank/DDBJ whole genome shotgun (WGS) entry which is preliminary data.</text>
</comment>
<evidence type="ECO:0000313" key="1">
    <source>
        <dbReference type="EMBL" id="GBP48446.1"/>
    </source>
</evidence>
<name>A0A4C1WAN3_EUMVA</name>
<dbReference type="Proteomes" id="UP000299102">
    <property type="component" value="Unassembled WGS sequence"/>
</dbReference>
<protein>
    <submittedName>
        <fullName evidence="1">Uncharacterized protein</fullName>
    </submittedName>
</protein>
<dbReference type="EMBL" id="BGZK01000524">
    <property type="protein sequence ID" value="GBP48446.1"/>
    <property type="molecule type" value="Genomic_DNA"/>
</dbReference>
<gene>
    <name evidence="1" type="ORF">EVAR_32848_1</name>
</gene>
<keyword evidence="2" id="KW-1185">Reference proteome</keyword>